<dbReference type="HOGENOM" id="CLU_115008_1_0_1"/>
<organism evidence="1 2">
    <name type="scientific">Coprinopsis cinerea (strain Okayama-7 / 130 / ATCC MYA-4618 / FGSC 9003)</name>
    <name type="common">Inky cap fungus</name>
    <name type="synonym">Hormographiella aspergillata</name>
    <dbReference type="NCBI Taxonomy" id="240176"/>
    <lineage>
        <taxon>Eukaryota</taxon>
        <taxon>Fungi</taxon>
        <taxon>Dikarya</taxon>
        <taxon>Basidiomycota</taxon>
        <taxon>Agaricomycotina</taxon>
        <taxon>Agaricomycetes</taxon>
        <taxon>Agaricomycetidae</taxon>
        <taxon>Agaricales</taxon>
        <taxon>Agaricineae</taxon>
        <taxon>Psathyrellaceae</taxon>
        <taxon>Coprinopsis</taxon>
    </lineage>
</organism>
<dbReference type="VEuPathDB" id="FungiDB:CC1G_14423"/>
<comment type="caution">
    <text evidence="1">The sequence shown here is derived from an EMBL/GenBank/DDBJ whole genome shotgun (WGS) entry which is preliminary data.</text>
</comment>
<keyword evidence="2" id="KW-1185">Reference proteome</keyword>
<dbReference type="EMBL" id="AACS02000004">
    <property type="protein sequence ID" value="EFI27932.1"/>
    <property type="molecule type" value="Genomic_DNA"/>
</dbReference>
<dbReference type="AlphaFoldDB" id="D6RM34"/>
<evidence type="ECO:0000313" key="1">
    <source>
        <dbReference type="EMBL" id="EFI27932.1"/>
    </source>
</evidence>
<accession>D6RM34</accession>
<dbReference type="KEGG" id="cci:CC1G_14423"/>
<proteinExistence type="predicted"/>
<dbReference type="OrthoDB" id="432412at2759"/>
<dbReference type="InParanoid" id="D6RM34"/>
<sequence length="125" mass="13859">MAVSDLFVAIVRMHHITNPSKFRRLKRFALHANVSGLVKKGKPGLVVFDGSQSSVKTFLANARGLRYLEYHHVDTTSLPDKSKRVADGAPGLHEVEHVNTLVKAMDKVALKQWFRDNLGMAGPGR</sequence>
<reference evidence="1 2" key="1">
    <citation type="journal article" date="2010" name="Proc. Natl. Acad. Sci. U.S.A.">
        <title>Insights into evolution of multicellular fungi from the assembled chromosomes of the mushroom Coprinopsis cinerea (Coprinus cinereus).</title>
        <authorList>
            <person name="Stajich J.E."/>
            <person name="Wilke S.K."/>
            <person name="Ahren D."/>
            <person name="Au C.H."/>
            <person name="Birren B.W."/>
            <person name="Borodovsky M."/>
            <person name="Burns C."/>
            <person name="Canback B."/>
            <person name="Casselton L.A."/>
            <person name="Cheng C.K."/>
            <person name="Deng J."/>
            <person name="Dietrich F.S."/>
            <person name="Fargo D.C."/>
            <person name="Farman M.L."/>
            <person name="Gathman A.C."/>
            <person name="Goldberg J."/>
            <person name="Guigo R."/>
            <person name="Hoegger P.J."/>
            <person name="Hooker J.B."/>
            <person name="Huggins A."/>
            <person name="James T.Y."/>
            <person name="Kamada T."/>
            <person name="Kilaru S."/>
            <person name="Kodira C."/>
            <person name="Kues U."/>
            <person name="Kupfer D."/>
            <person name="Kwan H.S."/>
            <person name="Lomsadze A."/>
            <person name="Li W."/>
            <person name="Lilly W.W."/>
            <person name="Ma L.J."/>
            <person name="Mackey A.J."/>
            <person name="Manning G."/>
            <person name="Martin F."/>
            <person name="Muraguchi H."/>
            <person name="Natvig D.O."/>
            <person name="Palmerini H."/>
            <person name="Ramesh M.A."/>
            <person name="Rehmeyer C.J."/>
            <person name="Roe B.A."/>
            <person name="Shenoy N."/>
            <person name="Stanke M."/>
            <person name="Ter-Hovhannisyan V."/>
            <person name="Tunlid A."/>
            <person name="Velagapudi R."/>
            <person name="Vision T.J."/>
            <person name="Zeng Q."/>
            <person name="Zolan M.E."/>
            <person name="Pukkila P.J."/>
        </authorList>
    </citation>
    <scope>NUCLEOTIDE SEQUENCE [LARGE SCALE GENOMIC DNA]</scope>
    <source>
        <strain evidence="2">Okayama-7 / 130 / ATCC MYA-4618 / FGSC 9003</strain>
    </source>
</reference>
<dbReference type="Proteomes" id="UP000001861">
    <property type="component" value="Unassembled WGS sequence"/>
</dbReference>
<gene>
    <name evidence="1" type="ORF">CC1G_14423</name>
</gene>
<dbReference type="RefSeq" id="XP_002911426.1">
    <property type="nucleotide sequence ID" value="XM_002911380.1"/>
</dbReference>
<dbReference type="eggNOG" id="ENOG502RETK">
    <property type="taxonomic scope" value="Eukaryota"/>
</dbReference>
<evidence type="ECO:0000313" key="2">
    <source>
        <dbReference type="Proteomes" id="UP000001861"/>
    </source>
</evidence>
<protein>
    <submittedName>
        <fullName evidence="1">Uncharacterized protein</fullName>
    </submittedName>
</protein>
<dbReference type="OMA" id="CALHANI"/>
<name>D6RM34_COPC7</name>
<dbReference type="GeneID" id="9378350"/>